<protein>
    <submittedName>
        <fullName evidence="2">Mitochondrial protein AtMg00860</fullName>
    </submittedName>
</protein>
<proteinExistence type="predicted"/>
<evidence type="ECO:0000313" key="1">
    <source>
        <dbReference type="Proteomes" id="UP000790787"/>
    </source>
</evidence>
<organism evidence="1 2">
    <name type="scientific">Nicotiana tabacum</name>
    <name type="common">Common tobacco</name>
    <dbReference type="NCBI Taxonomy" id="4097"/>
    <lineage>
        <taxon>Eukaryota</taxon>
        <taxon>Viridiplantae</taxon>
        <taxon>Streptophyta</taxon>
        <taxon>Embryophyta</taxon>
        <taxon>Tracheophyta</taxon>
        <taxon>Spermatophyta</taxon>
        <taxon>Magnoliopsida</taxon>
        <taxon>eudicotyledons</taxon>
        <taxon>Gunneridae</taxon>
        <taxon>Pentapetalae</taxon>
        <taxon>asterids</taxon>
        <taxon>lamiids</taxon>
        <taxon>Solanales</taxon>
        <taxon>Solanaceae</taxon>
        <taxon>Nicotianoideae</taxon>
        <taxon>Nicotianeae</taxon>
        <taxon>Nicotiana</taxon>
    </lineage>
</organism>
<gene>
    <name evidence="2" type="primary">LOC142175214</name>
</gene>
<dbReference type="RefSeq" id="XP_075097894.1">
    <property type="nucleotide sequence ID" value="XM_075241793.1"/>
</dbReference>
<sequence>MQVIVEWQTPNSVKELRSFLGLENYYRKFIVGYSKKASPLTNLLKKNARWAWTEKCSGAFDMLEEAIATEPILRLQILNCPSKFILMLPTRLLEIWRVYLLGTKFVIRTNNVANTFFKKQKKLSPKQAR</sequence>
<name>A0AC58TKY6_TOBAC</name>
<accession>A0AC58TKY6</accession>
<evidence type="ECO:0000313" key="2">
    <source>
        <dbReference type="RefSeq" id="XP_075097894.1"/>
    </source>
</evidence>
<keyword evidence="1" id="KW-1185">Reference proteome</keyword>
<reference evidence="1" key="1">
    <citation type="journal article" date="2014" name="Nat. Commun.">
        <title>The tobacco genome sequence and its comparison with those of tomato and potato.</title>
        <authorList>
            <person name="Sierro N."/>
            <person name="Battey J.N."/>
            <person name="Ouadi S."/>
            <person name="Bakaher N."/>
            <person name="Bovet L."/>
            <person name="Willig A."/>
            <person name="Goepfert S."/>
            <person name="Peitsch M.C."/>
            <person name="Ivanov N.V."/>
        </authorList>
    </citation>
    <scope>NUCLEOTIDE SEQUENCE [LARGE SCALE GENOMIC DNA]</scope>
</reference>
<dbReference type="Proteomes" id="UP000790787">
    <property type="component" value="Chromosome 21"/>
</dbReference>
<reference evidence="2" key="2">
    <citation type="submission" date="2025-08" db="UniProtKB">
        <authorList>
            <consortium name="RefSeq"/>
        </authorList>
    </citation>
    <scope>IDENTIFICATION</scope>
    <source>
        <tissue evidence="2">Leaf</tissue>
    </source>
</reference>